<keyword evidence="3" id="KW-1185">Reference proteome</keyword>
<dbReference type="Proteomes" id="UP001175353">
    <property type="component" value="Unassembled WGS sequence"/>
</dbReference>
<evidence type="ECO:0000256" key="1">
    <source>
        <dbReference type="SAM" id="MobiDB-lite"/>
    </source>
</evidence>
<dbReference type="AlphaFoldDB" id="A0AAN6QWB3"/>
<reference evidence="2" key="1">
    <citation type="submission" date="2023-06" db="EMBL/GenBank/DDBJ databases">
        <title>Black Yeasts Isolated from many extreme environments.</title>
        <authorList>
            <person name="Coleine C."/>
            <person name="Stajich J.E."/>
            <person name="Selbmann L."/>
        </authorList>
    </citation>
    <scope>NUCLEOTIDE SEQUENCE</scope>
    <source>
        <strain evidence="2">CCFEE 5200</strain>
    </source>
</reference>
<accession>A0AAN6QWB3</accession>
<feature type="compositionally biased region" description="Basic residues" evidence="1">
    <location>
        <begin position="149"/>
        <end position="162"/>
    </location>
</feature>
<dbReference type="PANTHER" id="PTHR37014">
    <property type="entry name" value="EXPRESSION LETHALITY PROTEIN HEL10, PUTATIVE (AFU_ORTHOLOGUE AFUA_1G06580)-RELATED"/>
    <property type="match status" value="1"/>
</dbReference>
<feature type="compositionally biased region" description="Low complexity" evidence="1">
    <location>
        <begin position="126"/>
        <end position="143"/>
    </location>
</feature>
<dbReference type="PANTHER" id="PTHR37014:SF10">
    <property type="entry name" value="RICH PROTEIN MS8, PUTATIVE (AFU_ORTHOLOGUE AFUA_7G05650)-RELATED"/>
    <property type="match status" value="1"/>
</dbReference>
<proteinExistence type="predicted"/>
<organism evidence="2 3">
    <name type="scientific">Friedmanniomyces endolithicus</name>
    <dbReference type="NCBI Taxonomy" id="329885"/>
    <lineage>
        <taxon>Eukaryota</taxon>
        <taxon>Fungi</taxon>
        <taxon>Dikarya</taxon>
        <taxon>Ascomycota</taxon>
        <taxon>Pezizomycotina</taxon>
        <taxon>Dothideomycetes</taxon>
        <taxon>Dothideomycetidae</taxon>
        <taxon>Mycosphaerellales</taxon>
        <taxon>Teratosphaeriaceae</taxon>
        <taxon>Friedmanniomyces</taxon>
    </lineage>
</organism>
<protein>
    <recommendedName>
        <fullName evidence="4">Glycine zipper 2TM domain-containing protein</fullName>
    </recommendedName>
</protein>
<feature type="region of interest" description="Disordered" evidence="1">
    <location>
        <begin position="44"/>
        <end position="82"/>
    </location>
</feature>
<evidence type="ECO:0000313" key="2">
    <source>
        <dbReference type="EMBL" id="KAK0996637.1"/>
    </source>
</evidence>
<gene>
    <name evidence="2" type="ORF">LTR91_006849</name>
</gene>
<comment type="caution">
    <text evidence="2">The sequence shown here is derived from an EMBL/GenBank/DDBJ whole genome shotgun (WGS) entry which is preliminary data.</text>
</comment>
<name>A0AAN6QWB3_9PEZI</name>
<feature type="region of interest" description="Disordered" evidence="1">
    <location>
        <begin position="115"/>
        <end position="162"/>
    </location>
</feature>
<evidence type="ECO:0008006" key="4">
    <source>
        <dbReference type="Google" id="ProtNLM"/>
    </source>
</evidence>
<dbReference type="EMBL" id="JAUJLE010000048">
    <property type="protein sequence ID" value="KAK0996637.1"/>
    <property type="molecule type" value="Genomic_DNA"/>
</dbReference>
<evidence type="ECO:0000313" key="3">
    <source>
        <dbReference type="Proteomes" id="UP001175353"/>
    </source>
</evidence>
<feature type="region of interest" description="Disordered" evidence="1">
    <location>
        <begin position="1"/>
        <end position="23"/>
    </location>
</feature>
<sequence>MVIQSGRPGPFYSGRARDPASEGELWAKKSRIVEAAGSPALICRPQCQGAPPSGDPGNPYGYNRDPADPQNPQEGERGFLGGAAGLAGGAFLGNKAGHGILGALAGAFAGSKAEDAYKDHRQHNNQQQQQSQYGGYQDSQYGGSSQGEHHHHHHNRKRSGEW</sequence>